<protein>
    <submittedName>
        <fullName evidence="7">BQ2448_7100 protein</fullName>
    </submittedName>
</protein>
<keyword evidence="8" id="KW-1185">Reference proteome</keyword>
<dbReference type="EMBL" id="FMSP01000017">
    <property type="protein sequence ID" value="SCV73175.1"/>
    <property type="molecule type" value="Genomic_DNA"/>
</dbReference>
<comment type="subcellular location">
    <subcellularLocation>
        <location evidence="1">Membrane</location>
        <topology evidence="1">Multi-pass membrane protein</topology>
    </subcellularLocation>
</comment>
<feature type="region of interest" description="Disordered" evidence="5">
    <location>
        <begin position="129"/>
        <end position="148"/>
    </location>
</feature>
<dbReference type="PANTHER" id="PTHR12570">
    <property type="match status" value="1"/>
</dbReference>
<evidence type="ECO:0000256" key="1">
    <source>
        <dbReference type="ARBA" id="ARBA00004141"/>
    </source>
</evidence>
<proteinExistence type="predicted"/>
<evidence type="ECO:0000256" key="3">
    <source>
        <dbReference type="ARBA" id="ARBA00022989"/>
    </source>
</evidence>
<evidence type="ECO:0000313" key="8">
    <source>
        <dbReference type="Proteomes" id="UP000198372"/>
    </source>
</evidence>
<feature type="transmembrane region" description="Helical" evidence="6">
    <location>
        <begin position="314"/>
        <end position="340"/>
    </location>
</feature>
<feature type="transmembrane region" description="Helical" evidence="6">
    <location>
        <begin position="20"/>
        <end position="41"/>
    </location>
</feature>
<dbReference type="PANTHER" id="PTHR12570:SF65">
    <property type="entry name" value="MAGNESIUM TRANSPORTER NIPA9-RELATED"/>
    <property type="match status" value="1"/>
</dbReference>
<feature type="transmembrane region" description="Helical" evidence="6">
    <location>
        <begin position="474"/>
        <end position="492"/>
    </location>
</feature>
<dbReference type="SUPFAM" id="SSF103481">
    <property type="entry name" value="Multidrug resistance efflux transporter EmrE"/>
    <property type="match status" value="1"/>
</dbReference>
<keyword evidence="3 6" id="KW-1133">Transmembrane helix</keyword>
<feature type="compositionally biased region" description="Acidic residues" evidence="5">
    <location>
        <begin position="179"/>
        <end position="188"/>
    </location>
</feature>
<feature type="transmembrane region" description="Helical" evidence="6">
    <location>
        <begin position="385"/>
        <end position="405"/>
    </location>
</feature>
<feature type="compositionally biased region" description="Low complexity" evidence="5">
    <location>
        <begin position="76"/>
        <end position="87"/>
    </location>
</feature>
<dbReference type="Proteomes" id="UP000198372">
    <property type="component" value="Unassembled WGS sequence"/>
</dbReference>
<feature type="region of interest" description="Disordered" evidence="5">
    <location>
        <begin position="164"/>
        <end position="191"/>
    </location>
</feature>
<dbReference type="InterPro" id="IPR008521">
    <property type="entry name" value="Mg_trans_NIPA"/>
</dbReference>
<organism evidence="7 8">
    <name type="scientific">Microbotryum intermedium</name>
    <dbReference type="NCBI Taxonomy" id="269621"/>
    <lineage>
        <taxon>Eukaryota</taxon>
        <taxon>Fungi</taxon>
        <taxon>Dikarya</taxon>
        <taxon>Basidiomycota</taxon>
        <taxon>Pucciniomycotina</taxon>
        <taxon>Microbotryomycetes</taxon>
        <taxon>Microbotryales</taxon>
        <taxon>Microbotryaceae</taxon>
        <taxon>Microbotryum</taxon>
    </lineage>
</organism>
<feature type="region of interest" description="Disordered" evidence="5">
    <location>
        <begin position="495"/>
        <end position="528"/>
    </location>
</feature>
<sequence length="611" mass="65850">MLQDAFVIAWREGQVSKATSTLIGVAICVAGNTCVSLALNVQKLAHTRLQRRHHFHSRRSNPARSLSPSRPHKPDQAQTSTPASSASDTEHTHLIPAPHPPTQLERSISDPQISDVPPNLHLLPRSNLASSVEAGGPPKRPTNSLRKHSSQTIYFNGYGGQNYGTLNETRSNAEHDDDYHDDDADNDESLQHHRTDKEFVKSPLWLLGFALLALGEFGNFLSYSFAPASLVAPLGSVALVANVGLAPLICGEPFRKPDLFGCALAAMGAVTIVWASKAQDKPVSSTMHLGLNGSRRLVLTLLSHLPSQLYPPEMVAAISTPLFIAYSIASVAAIAVLVFLSRSNYGDRYVIIDLGICALSGAFTVLSTKAISSFLNILFLQTFEYWITYPLLIVLAGSVMLQINFINKALQRFESRVVIPIQFTSFALSTIGGSLMLSSMFMVSSLTSDKSFLHAPVGSAVLYREFDGVDLSSFFNFIFGCVICGAGVHLLTRDPPTQDERSTEESQPIPKSNHSSNPSQNLFPSTPLELPRPISLEIPSIEGASSLMSATTTRFGSLGHSPTKTIKQATRKLSLTLGGTQYLLARSPGSAGGGASGDGWRDLDEGEPSQS</sequence>
<dbReference type="InterPro" id="IPR037185">
    <property type="entry name" value="EmrE-like"/>
</dbReference>
<dbReference type="Pfam" id="PF05653">
    <property type="entry name" value="Mg_trans_NIPA"/>
    <property type="match status" value="2"/>
</dbReference>
<feature type="region of interest" description="Disordered" evidence="5">
    <location>
        <begin position="50"/>
        <end position="123"/>
    </location>
</feature>
<feature type="transmembrane region" description="Helical" evidence="6">
    <location>
        <begin position="231"/>
        <end position="250"/>
    </location>
</feature>
<feature type="transmembrane region" description="Helical" evidence="6">
    <location>
        <begin position="352"/>
        <end position="379"/>
    </location>
</feature>
<evidence type="ECO:0000256" key="2">
    <source>
        <dbReference type="ARBA" id="ARBA00022692"/>
    </source>
</evidence>
<dbReference type="OrthoDB" id="165382at2759"/>
<reference evidence="8" key="1">
    <citation type="submission" date="2016-09" db="EMBL/GenBank/DDBJ databases">
        <authorList>
            <person name="Jeantristanb JTB J.-T."/>
            <person name="Ricardo R."/>
        </authorList>
    </citation>
    <scope>NUCLEOTIDE SEQUENCE [LARGE SCALE GENOMIC DNA]</scope>
</reference>
<feature type="region of interest" description="Disordered" evidence="5">
    <location>
        <begin position="585"/>
        <end position="611"/>
    </location>
</feature>
<feature type="transmembrane region" description="Helical" evidence="6">
    <location>
        <begin position="417"/>
        <end position="443"/>
    </location>
</feature>
<gene>
    <name evidence="7" type="ORF">BQ2448_7100</name>
</gene>
<evidence type="ECO:0000256" key="6">
    <source>
        <dbReference type="SAM" id="Phobius"/>
    </source>
</evidence>
<keyword evidence="2 6" id="KW-0812">Transmembrane</keyword>
<evidence type="ECO:0000313" key="7">
    <source>
        <dbReference type="EMBL" id="SCV73175.1"/>
    </source>
</evidence>
<evidence type="ECO:0000256" key="4">
    <source>
        <dbReference type="ARBA" id="ARBA00023136"/>
    </source>
</evidence>
<dbReference type="AlphaFoldDB" id="A0A238FJ46"/>
<feature type="compositionally biased region" description="Basic residues" evidence="5">
    <location>
        <begin position="50"/>
        <end position="61"/>
    </location>
</feature>
<dbReference type="GO" id="GO:0015095">
    <property type="term" value="F:magnesium ion transmembrane transporter activity"/>
    <property type="evidence" value="ECO:0007669"/>
    <property type="project" value="InterPro"/>
</dbReference>
<feature type="transmembrane region" description="Helical" evidence="6">
    <location>
        <begin position="259"/>
        <end position="276"/>
    </location>
</feature>
<dbReference type="GO" id="GO:0016020">
    <property type="term" value="C:membrane"/>
    <property type="evidence" value="ECO:0007669"/>
    <property type="project" value="UniProtKB-SubCell"/>
</dbReference>
<feature type="compositionally biased region" description="Polar residues" evidence="5">
    <location>
        <begin position="505"/>
        <end position="524"/>
    </location>
</feature>
<name>A0A238FJ46_9BASI</name>
<keyword evidence="4 6" id="KW-0472">Membrane</keyword>
<feature type="transmembrane region" description="Helical" evidence="6">
    <location>
        <begin position="204"/>
        <end position="225"/>
    </location>
</feature>
<dbReference type="STRING" id="269621.A0A238FJ46"/>
<accession>A0A238FJ46</accession>
<evidence type="ECO:0000256" key="5">
    <source>
        <dbReference type="SAM" id="MobiDB-lite"/>
    </source>
</evidence>